<keyword evidence="3" id="KW-1185">Reference proteome</keyword>
<proteinExistence type="predicted"/>
<keyword evidence="1" id="KW-0812">Transmembrane</keyword>
<accession>A0ABU2C3F2</accession>
<evidence type="ECO:0000256" key="1">
    <source>
        <dbReference type="SAM" id="Phobius"/>
    </source>
</evidence>
<keyword evidence="2" id="KW-0808">Transferase</keyword>
<organism evidence="2 3">
    <name type="scientific">Rhodoferax ferrireducens</name>
    <dbReference type="NCBI Taxonomy" id="192843"/>
    <lineage>
        <taxon>Bacteria</taxon>
        <taxon>Pseudomonadati</taxon>
        <taxon>Pseudomonadota</taxon>
        <taxon>Betaproteobacteria</taxon>
        <taxon>Burkholderiales</taxon>
        <taxon>Comamonadaceae</taxon>
        <taxon>Rhodoferax</taxon>
    </lineage>
</organism>
<protein>
    <submittedName>
        <fullName evidence="2">Sensor histidine kinase regulating citrate/malate metabolism</fullName>
    </submittedName>
</protein>
<gene>
    <name evidence="2" type="ORF">J2X19_000523</name>
</gene>
<feature type="transmembrane region" description="Helical" evidence="1">
    <location>
        <begin position="33"/>
        <end position="54"/>
    </location>
</feature>
<evidence type="ECO:0000313" key="2">
    <source>
        <dbReference type="EMBL" id="MDR7375865.1"/>
    </source>
</evidence>
<keyword evidence="1" id="KW-0472">Membrane</keyword>
<keyword evidence="2" id="KW-0418">Kinase</keyword>
<dbReference type="Proteomes" id="UP001180487">
    <property type="component" value="Unassembled WGS sequence"/>
</dbReference>
<keyword evidence="1" id="KW-1133">Transmembrane helix</keyword>
<dbReference type="GO" id="GO:0016301">
    <property type="term" value="F:kinase activity"/>
    <property type="evidence" value="ECO:0007669"/>
    <property type="project" value="UniProtKB-KW"/>
</dbReference>
<dbReference type="EMBL" id="JAVDXT010000001">
    <property type="protein sequence ID" value="MDR7375865.1"/>
    <property type="molecule type" value="Genomic_DNA"/>
</dbReference>
<reference evidence="2 3" key="1">
    <citation type="submission" date="2023-07" db="EMBL/GenBank/DDBJ databases">
        <title>Sorghum-associated microbial communities from plants grown in Nebraska, USA.</title>
        <authorList>
            <person name="Schachtman D."/>
        </authorList>
    </citation>
    <scope>NUCLEOTIDE SEQUENCE [LARGE SCALE GENOMIC DNA]</scope>
    <source>
        <strain evidence="2 3">BE313</strain>
    </source>
</reference>
<evidence type="ECO:0000313" key="3">
    <source>
        <dbReference type="Proteomes" id="UP001180487"/>
    </source>
</evidence>
<sequence>MSASQIRFVVYLVGVVALGLFQQSVRESLGSDGWAFAVVVVYLVCLRILGSLLARLMKAK</sequence>
<comment type="caution">
    <text evidence="2">The sequence shown here is derived from an EMBL/GenBank/DDBJ whole genome shotgun (WGS) entry which is preliminary data.</text>
</comment>
<name>A0ABU2C3F2_9BURK</name>
<dbReference type="RefSeq" id="WP_310370388.1">
    <property type="nucleotide sequence ID" value="NZ_JAVDXT010000001.1"/>
</dbReference>